<reference evidence="3" key="1">
    <citation type="submission" date="2023-03" db="UniProtKB">
        <authorList>
            <consortium name="WormBaseParasite"/>
        </authorList>
    </citation>
    <scope>IDENTIFICATION</scope>
</reference>
<evidence type="ECO:0000313" key="2">
    <source>
        <dbReference type="Proteomes" id="UP000036681"/>
    </source>
</evidence>
<protein>
    <submittedName>
        <fullName evidence="3">Uncharacterized protein</fullName>
    </submittedName>
</protein>
<accession>A0A9J2PEM2</accession>
<dbReference type="WBParaSite" id="ALUE_0000788801-mRNA-1">
    <property type="protein sequence ID" value="ALUE_0000788801-mRNA-1"/>
    <property type="gene ID" value="ALUE_0000788801"/>
</dbReference>
<keyword evidence="2" id="KW-1185">Reference proteome</keyword>
<evidence type="ECO:0000313" key="3">
    <source>
        <dbReference type="WBParaSite" id="ALUE_0000788801-mRNA-1"/>
    </source>
</evidence>
<dbReference type="Proteomes" id="UP000036681">
    <property type="component" value="Unplaced"/>
</dbReference>
<sequence>MSHGAFRKHSQFFKTRDIYGYEIEYCKTIFMDRIVMDMCLSQSSNYTYIPEKRKKTWQRARIRRHQHAVALRLFASSNSLAICGVLRYVIKSLRSFSRKRLIARSFQTTIISKTLTNMNHGQLNYHSLKSVTNTEQ</sequence>
<name>A0A9J2PEM2_ASCLU</name>
<evidence type="ECO:0000256" key="1">
    <source>
        <dbReference type="SAM" id="Phobius"/>
    </source>
</evidence>
<organism evidence="2 3">
    <name type="scientific">Ascaris lumbricoides</name>
    <name type="common">Giant roundworm</name>
    <dbReference type="NCBI Taxonomy" id="6252"/>
    <lineage>
        <taxon>Eukaryota</taxon>
        <taxon>Metazoa</taxon>
        <taxon>Ecdysozoa</taxon>
        <taxon>Nematoda</taxon>
        <taxon>Chromadorea</taxon>
        <taxon>Rhabditida</taxon>
        <taxon>Spirurina</taxon>
        <taxon>Ascaridomorpha</taxon>
        <taxon>Ascaridoidea</taxon>
        <taxon>Ascarididae</taxon>
        <taxon>Ascaris</taxon>
    </lineage>
</organism>
<keyword evidence="1" id="KW-0472">Membrane</keyword>
<keyword evidence="1" id="KW-1133">Transmembrane helix</keyword>
<proteinExistence type="predicted"/>
<keyword evidence="1" id="KW-0812">Transmembrane</keyword>
<dbReference type="AlphaFoldDB" id="A0A9J2PEM2"/>
<feature type="transmembrane region" description="Helical" evidence="1">
    <location>
        <begin position="69"/>
        <end position="90"/>
    </location>
</feature>